<comment type="similarity">
    <text evidence="1 2">Belongs to the small heat shock protein (HSP20) family.</text>
</comment>
<gene>
    <name evidence="4" type="ORF">JZO70_16515</name>
</gene>
<dbReference type="PANTHER" id="PTHR11527">
    <property type="entry name" value="HEAT-SHOCK PROTEIN 20 FAMILY MEMBER"/>
    <property type="match status" value="1"/>
</dbReference>
<keyword evidence="5" id="KW-1185">Reference proteome</keyword>
<dbReference type="PROSITE" id="PS01031">
    <property type="entry name" value="SHSP"/>
    <property type="match status" value="1"/>
</dbReference>
<evidence type="ECO:0000256" key="2">
    <source>
        <dbReference type="RuleBase" id="RU003616"/>
    </source>
</evidence>
<dbReference type="Pfam" id="PF00011">
    <property type="entry name" value="HSP20"/>
    <property type="match status" value="1"/>
</dbReference>
<name>A0ABS3LDT6_9ENTE</name>
<dbReference type="Gene3D" id="2.60.40.790">
    <property type="match status" value="1"/>
</dbReference>
<protein>
    <submittedName>
        <fullName evidence="4">Hsp20 family protein</fullName>
    </submittedName>
</protein>
<feature type="domain" description="SHSP" evidence="3">
    <location>
        <begin position="24"/>
        <end position="138"/>
    </location>
</feature>
<reference evidence="4 5" key="1">
    <citation type="submission" date="2021-03" db="EMBL/GenBank/DDBJ databases">
        <title>Enterococcal diversity collection.</title>
        <authorList>
            <person name="Gilmore M.S."/>
            <person name="Schwartzman J."/>
            <person name="Van Tyne D."/>
            <person name="Martin M."/>
            <person name="Earl A.M."/>
            <person name="Manson A.L."/>
            <person name="Straub T."/>
            <person name="Salamzade R."/>
            <person name="Saavedra J."/>
            <person name="Lebreton F."/>
            <person name="Prichula J."/>
            <person name="Schaufler K."/>
            <person name="Gaca A."/>
            <person name="Sgardioli B."/>
            <person name="Wagenaar J."/>
            <person name="Strong T."/>
        </authorList>
    </citation>
    <scope>NUCLEOTIDE SEQUENCE [LARGE SCALE GENOMIC DNA]</scope>
    <source>
        <strain evidence="4 5">669A</strain>
    </source>
</reference>
<dbReference type="InterPro" id="IPR008978">
    <property type="entry name" value="HSP20-like_chaperone"/>
</dbReference>
<evidence type="ECO:0000259" key="3">
    <source>
        <dbReference type="PROSITE" id="PS01031"/>
    </source>
</evidence>
<evidence type="ECO:0000313" key="5">
    <source>
        <dbReference type="Proteomes" id="UP000664601"/>
    </source>
</evidence>
<dbReference type="Proteomes" id="UP000664601">
    <property type="component" value="Unassembled WGS sequence"/>
</dbReference>
<dbReference type="RefSeq" id="WP_207674774.1">
    <property type="nucleotide sequence ID" value="NZ_JAFREM010000027.1"/>
</dbReference>
<dbReference type="EMBL" id="JAFREM010000027">
    <property type="protein sequence ID" value="MBO1307780.1"/>
    <property type="molecule type" value="Genomic_DNA"/>
</dbReference>
<dbReference type="SUPFAM" id="SSF49764">
    <property type="entry name" value="HSP20-like chaperones"/>
    <property type="match status" value="1"/>
</dbReference>
<evidence type="ECO:0000313" key="4">
    <source>
        <dbReference type="EMBL" id="MBO1307780.1"/>
    </source>
</evidence>
<sequence length="138" mass="15960">MAGLLFPKKDWLDGEELVGRLMSSFNEDRKLNVDVQEFPDHYEVKADLPGFEKDEITVEYDSEILIIAAEHTEQKEEKEETTGRYLRKERSTTALRRQFVVKNVDDEKIAATFENGVLSLNLPKVEADQSTRKKIDIQ</sequence>
<dbReference type="InterPro" id="IPR002068">
    <property type="entry name" value="A-crystallin/Hsp20_dom"/>
</dbReference>
<organism evidence="4 5">
    <name type="scientific">Candidatus Enterococcus moelleringii</name>
    <dbReference type="NCBI Taxonomy" id="2815325"/>
    <lineage>
        <taxon>Bacteria</taxon>
        <taxon>Bacillati</taxon>
        <taxon>Bacillota</taxon>
        <taxon>Bacilli</taxon>
        <taxon>Lactobacillales</taxon>
        <taxon>Enterococcaceae</taxon>
        <taxon>Enterococcus</taxon>
    </lineage>
</organism>
<dbReference type="InterPro" id="IPR031107">
    <property type="entry name" value="Small_HSP"/>
</dbReference>
<evidence type="ECO:0000256" key="1">
    <source>
        <dbReference type="PROSITE-ProRule" id="PRU00285"/>
    </source>
</evidence>
<comment type="caution">
    <text evidence="4">The sequence shown here is derived from an EMBL/GenBank/DDBJ whole genome shotgun (WGS) entry which is preliminary data.</text>
</comment>
<proteinExistence type="inferred from homology"/>
<accession>A0ABS3LDT6</accession>